<proteinExistence type="predicted"/>
<reference evidence="3 4" key="1">
    <citation type="submission" date="2020-08" db="EMBL/GenBank/DDBJ databases">
        <title>Sequencing the genomes of 1000 actinobacteria strains.</title>
        <authorList>
            <person name="Klenk H.-P."/>
        </authorList>
    </citation>
    <scope>NUCLEOTIDE SEQUENCE [LARGE SCALE GENOMIC DNA]</scope>
    <source>
        <strain evidence="3 4">DSM 45362</strain>
    </source>
</reference>
<keyword evidence="1" id="KW-0472">Membrane</keyword>
<dbReference type="EMBL" id="JACHMN010000001">
    <property type="protein sequence ID" value="MBB5867134.1"/>
    <property type="molecule type" value="Genomic_DNA"/>
</dbReference>
<comment type="caution">
    <text evidence="3">The sequence shown here is derived from an EMBL/GenBank/DDBJ whole genome shotgun (WGS) entry which is preliminary data.</text>
</comment>
<gene>
    <name evidence="3" type="ORF">F4553_000513</name>
</gene>
<evidence type="ECO:0000313" key="3">
    <source>
        <dbReference type="EMBL" id="MBB5867134.1"/>
    </source>
</evidence>
<dbReference type="Proteomes" id="UP000587527">
    <property type="component" value="Unassembled WGS sequence"/>
</dbReference>
<keyword evidence="1" id="KW-0812">Transmembrane</keyword>
<feature type="transmembrane region" description="Helical" evidence="1">
    <location>
        <begin position="343"/>
        <end position="362"/>
    </location>
</feature>
<dbReference type="NCBIfam" id="NF038357">
    <property type="entry name" value="BN6_48550_fam"/>
    <property type="match status" value="1"/>
</dbReference>
<keyword evidence="4" id="KW-1185">Reference proteome</keyword>
<protein>
    <recommendedName>
        <fullName evidence="2">CASPASE and TPR Repeat-Associated N-terminal domain-containing protein</fullName>
    </recommendedName>
</protein>
<name>A0A841BFR8_9ACTN</name>
<evidence type="ECO:0000256" key="1">
    <source>
        <dbReference type="SAM" id="Phobius"/>
    </source>
</evidence>
<feature type="transmembrane region" description="Helical" evidence="1">
    <location>
        <begin position="405"/>
        <end position="426"/>
    </location>
</feature>
<dbReference type="InterPro" id="IPR046922">
    <property type="entry name" value="CATRA-N"/>
</dbReference>
<keyword evidence="1" id="KW-1133">Transmembrane helix</keyword>
<feature type="transmembrane region" description="Helical" evidence="1">
    <location>
        <begin position="374"/>
        <end position="393"/>
    </location>
</feature>
<feature type="transmembrane region" description="Helical" evidence="1">
    <location>
        <begin position="432"/>
        <end position="452"/>
    </location>
</feature>
<evidence type="ECO:0000313" key="4">
    <source>
        <dbReference type="Proteomes" id="UP000587527"/>
    </source>
</evidence>
<dbReference type="Pfam" id="PF20269">
    <property type="entry name" value="CATRA-N"/>
    <property type="match status" value="1"/>
</dbReference>
<sequence>MAGPLTSAALHVHCFSAAGQDAYRRAVGDAVTGLGMVEVQAPTAAAPPDGFVGLHAAPGGGILEALQYRDGDLTAHSVCLAPDPAVADASWSVLDRRWRDLGTDPAPQACMLEARVLYALYGGGPPDAVAIAGLLPAEVGPLRPAAADLGDGIRVWATGSPHDALRYLVVVAPRDHEAEADGWLWPDGRTDLPRVPRYLWEAAKVSYRMRQIRAAGPDGGWTGAHADILLGDLDEPDADRVVAEAHRRADALALTQAMLADSRTGVAAVLANLALLIFVDAPAAASRGPFHADLVTWEADLVFIADRTALVSAARDRVEALARMAARQREHTASAAVARNSHAIVAQAAIIGAFLLALSAAQTLHYDWPFRPSLRLPAITMVTAMALLLPLATASPRHTRSVWRVAAECGVCAASGWLVTTVAAYASWGRPAPVAVTLMVVLAAITVDFVWWHSRTSRRSS</sequence>
<feature type="domain" description="CASPASE and TPR Repeat-Associated N-terminal" evidence="2">
    <location>
        <begin position="29"/>
        <end position="188"/>
    </location>
</feature>
<organism evidence="3 4">
    <name type="scientific">Allocatelliglobosispora scoriae</name>
    <dbReference type="NCBI Taxonomy" id="643052"/>
    <lineage>
        <taxon>Bacteria</taxon>
        <taxon>Bacillati</taxon>
        <taxon>Actinomycetota</taxon>
        <taxon>Actinomycetes</taxon>
        <taxon>Micromonosporales</taxon>
        <taxon>Micromonosporaceae</taxon>
        <taxon>Allocatelliglobosispora</taxon>
    </lineage>
</organism>
<dbReference type="AlphaFoldDB" id="A0A841BFR8"/>
<accession>A0A841BFR8</accession>
<dbReference type="RefSeq" id="WP_184831525.1">
    <property type="nucleotide sequence ID" value="NZ_JACHMN010000001.1"/>
</dbReference>
<evidence type="ECO:0000259" key="2">
    <source>
        <dbReference type="Pfam" id="PF20269"/>
    </source>
</evidence>